<dbReference type="InterPro" id="IPR005545">
    <property type="entry name" value="YCII"/>
</dbReference>
<comment type="similarity">
    <text evidence="1">Belongs to the YciI family.</text>
</comment>
<dbReference type="EMBL" id="BMMZ01000007">
    <property type="protein sequence ID" value="GGL69125.1"/>
    <property type="molecule type" value="Genomic_DNA"/>
</dbReference>
<proteinExistence type="inferred from homology"/>
<protein>
    <recommendedName>
        <fullName evidence="2">YCII-related domain-containing protein</fullName>
    </recommendedName>
</protein>
<sequence length="117" mass="12699">MAHYLLSIYQPSGATPPPPEVLGPIMDNVDALNKEMQAAGVWVYAAGLDYPSTATVITTENGEPVLTDGPYVELKEYLGGFTIVDVPDLDVALDWAKRLQSAIGLPLEVRPFFDVHN</sequence>
<reference evidence="3" key="2">
    <citation type="submission" date="2020-09" db="EMBL/GenBank/DDBJ databases">
        <authorList>
            <person name="Sun Q."/>
            <person name="Zhou Y."/>
        </authorList>
    </citation>
    <scope>NUCLEOTIDE SEQUENCE</scope>
    <source>
        <strain evidence="3">CGMCC 4.7306</strain>
    </source>
</reference>
<dbReference type="PANTHER" id="PTHR35174">
    <property type="entry name" value="BLL7171 PROTEIN-RELATED"/>
    <property type="match status" value="1"/>
</dbReference>
<dbReference type="RefSeq" id="WP_188896161.1">
    <property type="nucleotide sequence ID" value="NZ_BMMZ01000007.1"/>
</dbReference>
<organism evidence="3 4">
    <name type="scientific">Microlunatus endophyticus</name>
    <dbReference type="NCBI Taxonomy" id="1716077"/>
    <lineage>
        <taxon>Bacteria</taxon>
        <taxon>Bacillati</taxon>
        <taxon>Actinomycetota</taxon>
        <taxon>Actinomycetes</taxon>
        <taxon>Propionibacteriales</taxon>
        <taxon>Propionibacteriaceae</taxon>
        <taxon>Microlunatus</taxon>
    </lineage>
</organism>
<evidence type="ECO:0000313" key="4">
    <source>
        <dbReference type="Proteomes" id="UP000613840"/>
    </source>
</evidence>
<dbReference type="PANTHER" id="PTHR35174:SF3">
    <property type="entry name" value="BLL7171 PROTEIN"/>
    <property type="match status" value="1"/>
</dbReference>
<gene>
    <name evidence="3" type="ORF">GCM10011575_29700</name>
</gene>
<keyword evidence="4" id="KW-1185">Reference proteome</keyword>
<dbReference type="Gene3D" id="3.30.70.1060">
    <property type="entry name" value="Dimeric alpha+beta barrel"/>
    <property type="match status" value="1"/>
</dbReference>
<dbReference type="AlphaFoldDB" id="A0A917SBX8"/>
<reference evidence="3" key="1">
    <citation type="journal article" date="2014" name="Int. J. Syst. Evol. Microbiol.">
        <title>Complete genome sequence of Corynebacterium casei LMG S-19264T (=DSM 44701T), isolated from a smear-ripened cheese.</title>
        <authorList>
            <consortium name="US DOE Joint Genome Institute (JGI-PGF)"/>
            <person name="Walter F."/>
            <person name="Albersmeier A."/>
            <person name="Kalinowski J."/>
            <person name="Ruckert C."/>
        </authorList>
    </citation>
    <scope>NUCLEOTIDE SEQUENCE</scope>
    <source>
        <strain evidence="3">CGMCC 4.7306</strain>
    </source>
</reference>
<dbReference type="Pfam" id="PF03795">
    <property type="entry name" value="YCII"/>
    <property type="match status" value="1"/>
</dbReference>
<dbReference type="Proteomes" id="UP000613840">
    <property type="component" value="Unassembled WGS sequence"/>
</dbReference>
<evidence type="ECO:0000259" key="2">
    <source>
        <dbReference type="Pfam" id="PF03795"/>
    </source>
</evidence>
<comment type="caution">
    <text evidence="3">The sequence shown here is derived from an EMBL/GenBank/DDBJ whole genome shotgun (WGS) entry which is preliminary data.</text>
</comment>
<evidence type="ECO:0000313" key="3">
    <source>
        <dbReference type="EMBL" id="GGL69125.1"/>
    </source>
</evidence>
<dbReference type="InterPro" id="IPR011008">
    <property type="entry name" value="Dimeric_a/b-barrel"/>
</dbReference>
<accession>A0A917SBX8</accession>
<name>A0A917SBX8_9ACTN</name>
<feature type="domain" description="YCII-related" evidence="2">
    <location>
        <begin position="4"/>
        <end position="99"/>
    </location>
</feature>
<evidence type="ECO:0000256" key="1">
    <source>
        <dbReference type="ARBA" id="ARBA00007689"/>
    </source>
</evidence>
<dbReference type="SUPFAM" id="SSF54909">
    <property type="entry name" value="Dimeric alpha+beta barrel"/>
    <property type="match status" value="1"/>
</dbReference>